<sequence length="228" mass="24435">MKASGAGAVNEANRWAGGGSWIPYPEEEMQRASHAIATDAGLLVVDPVDVPDLDEWLADLGEETGAGDVAGVAVLLDRHKRDAAAVANRHDVPVGVPEWMSGVDGDLDAPTTALSELVEDTSYEVRRVIDNTFWQEAGLHDAEAAVLVLPEVFGTVEYYCAPGEDLGVHPALRFTPPKKLKRLDVDRLLVGHGEGIADDADDLMRTALRRSLSNAPGLYISTVKNAIF</sequence>
<proteinExistence type="predicted"/>
<dbReference type="InParanoid" id="A0A554NFY7"/>
<organism evidence="1 2">
    <name type="scientific">Haloglomus irregulare</name>
    <dbReference type="NCBI Taxonomy" id="2234134"/>
    <lineage>
        <taxon>Archaea</taxon>
        <taxon>Methanobacteriati</taxon>
        <taxon>Methanobacteriota</taxon>
        <taxon>Stenosarchaea group</taxon>
        <taxon>Halobacteria</taxon>
        <taxon>Halobacteriales</taxon>
        <taxon>Natronomonadaceae</taxon>
        <taxon>Haloglomus</taxon>
    </lineage>
</organism>
<reference evidence="1 2" key="1">
    <citation type="submission" date="2018-06" db="EMBL/GenBank/DDBJ databases">
        <title>Natronomonas sp. F16-60 a new haloarchaeon isolated from a solar saltern of Isla Cristina, Huelva, Spain.</title>
        <authorList>
            <person name="Duran-Viseras A."/>
            <person name="Sanchez-Porro C."/>
            <person name="Ventosa A."/>
        </authorList>
    </citation>
    <scope>NUCLEOTIDE SEQUENCE [LARGE SCALE GENOMIC DNA]</scope>
    <source>
        <strain evidence="1 2">F16-60</strain>
    </source>
</reference>
<dbReference type="EMBL" id="QMDX01000001">
    <property type="protein sequence ID" value="TSD16299.1"/>
    <property type="molecule type" value="Genomic_DNA"/>
</dbReference>
<accession>A0A554NFY7</accession>
<comment type="caution">
    <text evidence="1">The sequence shown here is derived from an EMBL/GenBank/DDBJ whole genome shotgun (WGS) entry which is preliminary data.</text>
</comment>
<evidence type="ECO:0000313" key="2">
    <source>
        <dbReference type="Proteomes" id="UP000319894"/>
    </source>
</evidence>
<name>A0A554NFY7_9EURY</name>
<dbReference type="Proteomes" id="UP000319894">
    <property type="component" value="Unassembled WGS sequence"/>
</dbReference>
<dbReference type="AlphaFoldDB" id="A0A554NFY7"/>
<keyword evidence="2" id="KW-1185">Reference proteome</keyword>
<protein>
    <submittedName>
        <fullName evidence="1">Uncharacterized protein</fullName>
    </submittedName>
</protein>
<dbReference type="OrthoDB" id="169463at2157"/>
<evidence type="ECO:0000313" key="1">
    <source>
        <dbReference type="EMBL" id="TSD16299.1"/>
    </source>
</evidence>
<gene>
    <name evidence="1" type="ORF">DP107_02595</name>
</gene>